<dbReference type="Gene3D" id="3.30.450.20">
    <property type="entry name" value="PAS domain"/>
    <property type="match status" value="2"/>
</dbReference>
<dbReference type="InterPro" id="IPR052155">
    <property type="entry name" value="Biofilm_reg_signaling"/>
</dbReference>
<dbReference type="AlphaFoldDB" id="A0AA95NIL1"/>
<dbReference type="PROSITE" id="PS50112">
    <property type="entry name" value="PAS"/>
    <property type="match status" value="2"/>
</dbReference>
<dbReference type="KEGG" id="pais:PFX98_10010"/>
<dbReference type="PANTHER" id="PTHR44757:SF2">
    <property type="entry name" value="BIOFILM ARCHITECTURE MAINTENANCE PROTEIN MBAA"/>
    <property type="match status" value="1"/>
</dbReference>
<protein>
    <submittedName>
        <fullName evidence="4">PAS domain S-box protein</fullName>
    </submittedName>
</protein>
<accession>A0AA95NIL1</accession>
<proteinExistence type="predicted"/>
<feature type="domain" description="PAC" evidence="3">
    <location>
        <begin position="329"/>
        <end position="381"/>
    </location>
</feature>
<evidence type="ECO:0000259" key="2">
    <source>
        <dbReference type="PROSITE" id="PS50112"/>
    </source>
</evidence>
<dbReference type="GO" id="GO:0006355">
    <property type="term" value="P:regulation of DNA-templated transcription"/>
    <property type="evidence" value="ECO:0007669"/>
    <property type="project" value="InterPro"/>
</dbReference>
<gene>
    <name evidence="4" type="ORF">PFX98_10010</name>
</gene>
<dbReference type="InterPro" id="IPR000700">
    <property type="entry name" value="PAS-assoc_C"/>
</dbReference>
<evidence type="ECO:0000313" key="5">
    <source>
        <dbReference type="Proteomes" id="UP001177769"/>
    </source>
</evidence>
<feature type="domain" description="PAS" evidence="2">
    <location>
        <begin position="382"/>
        <end position="452"/>
    </location>
</feature>
<organism evidence="4 5">
    <name type="scientific">Paucibacter sediminis</name>
    <dbReference type="NCBI Taxonomy" id="3019553"/>
    <lineage>
        <taxon>Bacteria</taxon>
        <taxon>Pseudomonadati</taxon>
        <taxon>Pseudomonadota</taxon>
        <taxon>Betaproteobacteria</taxon>
        <taxon>Burkholderiales</taxon>
        <taxon>Sphaerotilaceae</taxon>
        <taxon>Roseateles</taxon>
    </lineage>
</organism>
<dbReference type="Pfam" id="PF00989">
    <property type="entry name" value="PAS"/>
    <property type="match status" value="1"/>
</dbReference>
<name>A0AA95NIL1_9BURK</name>
<dbReference type="PANTHER" id="PTHR44757">
    <property type="entry name" value="DIGUANYLATE CYCLASE DGCP"/>
    <property type="match status" value="1"/>
</dbReference>
<dbReference type="InterPro" id="IPR000014">
    <property type="entry name" value="PAS"/>
</dbReference>
<evidence type="ECO:0000259" key="3">
    <source>
        <dbReference type="PROSITE" id="PS50113"/>
    </source>
</evidence>
<dbReference type="InterPro" id="IPR035965">
    <property type="entry name" value="PAS-like_dom_sf"/>
</dbReference>
<keyword evidence="1" id="KW-0472">Membrane</keyword>
<dbReference type="SUPFAM" id="SSF55785">
    <property type="entry name" value="PYP-like sensor domain (PAS domain)"/>
    <property type="match status" value="2"/>
</dbReference>
<sequence length="507" mass="56165">MSRTKNFSTPAAKRHGSAQGLLSAHALSLGFAAVLFALAAMAAIGFDLLSGARAYVGAESLWTKAQKAAVRSLHDYARRGADADWQRYRDSVGITLAYRASRETLARPHHDDAEAGRHLAAGGSDMADVGSMVRLHRWTSELAIMSQALRIWAEGDRLIDEINRLALQLHERVQRGERDDSLNGQLDSIDAIDTRLTKLEVRFSATLGEGARLIKTVFVSALAAAAVLLSLGSASLVYRNGRRTRRQAEALRASEERFRNAVTGGGDGFWDWDQSGRAVYVSERMESMLGHASGAMPRDIAALQALIHPHDRDRTLAIFKDHRDTGAACDLTLRVRMADGGWRWVRSRAQLRRDSETGHMHLAGFITDVHEQQLATLALRTSEARLRGIWETSRDAILIIDSDSIIRHCNPAVQAVLGYQPDELLNQPLERLQPPDLRQAHRLGVERFLATRQRHVPWQAVEVRALHKDGHELPVQLAFALMPEGDELHFISFMRPLAAPAARSADT</sequence>
<dbReference type="InterPro" id="IPR013655">
    <property type="entry name" value="PAS_fold_3"/>
</dbReference>
<feature type="transmembrane region" description="Helical" evidence="1">
    <location>
        <begin position="21"/>
        <end position="46"/>
    </location>
</feature>
<keyword evidence="1" id="KW-1133">Transmembrane helix</keyword>
<dbReference type="PROSITE" id="PS50113">
    <property type="entry name" value="PAC"/>
    <property type="match status" value="1"/>
</dbReference>
<feature type="transmembrane region" description="Helical" evidence="1">
    <location>
        <begin position="217"/>
        <end position="238"/>
    </location>
</feature>
<dbReference type="Pfam" id="PF08447">
    <property type="entry name" value="PAS_3"/>
    <property type="match status" value="1"/>
</dbReference>
<dbReference type="SMART" id="SM00086">
    <property type="entry name" value="PAC"/>
    <property type="match status" value="2"/>
</dbReference>
<dbReference type="CDD" id="cd00130">
    <property type="entry name" value="PAS"/>
    <property type="match status" value="2"/>
</dbReference>
<dbReference type="SMART" id="SM00091">
    <property type="entry name" value="PAS"/>
    <property type="match status" value="2"/>
</dbReference>
<keyword evidence="5" id="KW-1185">Reference proteome</keyword>
<dbReference type="InterPro" id="IPR001610">
    <property type="entry name" value="PAC"/>
</dbReference>
<dbReference type="InterPro" id="IPR013767">
    <property type="entry name" value="PAS_fold"/>
</dbReference>
<evidence type="ECO:0000256" key="1">
    <source>
        <dbReference type="SAM" id="Phobius"/>
    </source>
</evidence>
<feature type="domain" description="PAS" evidence="2">
    <location>
        <begin position="254"/>
        <end position="326"/>
    </location>
</feature>
<reference evidence="4" key="1">
    <citation type="submission" date="2023-01" db="EMBL/GenBank/DDBJ databases">
        <title>Whole genome sequence of Paucibacter sp. S2-9 isolated from pond sediment.</title>
        <authorList>
            <person name="Jung J.Y."/>
        </authorList>
    </citation>
    <scope>NUCLEOTIDE SEQUENCE</scope>
    <source>
        <strain evidence="4">S2-9</strain>
    </source>
</reference>
<dbReference type="Proteomes" id="UP001177769">
    <property type="component" value="Chromosome"/>
</dbReference>
<evidence type="ECO:0000313" key="4">
    <source>
        <dbReference type="EMBL" id="WIT13937.1"/>
    </source>
</evidence>
<dbReference type="EMBL" id="CP116346">
    <property type="protein sequence ID" value="WIT13937.1"/>
    <property type="molecule type" value="Genomic_DNA"/>
</dbReference>
<dbReference type="NCBIfam" id="TIGR00229">
    <property type="entry name" value="sensory_box"/>
    <property type="match status" value="2"/>
</dbReference>
<keyword evidence="1" id="KW-0812">Transmembrane</keyword>
<dbReference type="RefSeq" id="WP_285235057.1">
    <property type="nucleotide sequence ID" value="NZ_CP116346.1"/>
</dbReference>